<keyword evidence="6 9" id="KW-0862">Zinc</keyword>
<name>A0A0S4KND7_BODSA</name>
<dbReference type="InterPro" id="IPR046372">
    <property type="entry name" value="PARG_cat_C"/>
</dbReference>
<dbReference type="GO" id="GO:1990966">
    <property type="term" value="P:ATP generation from poly-ADP-D-ribose"/>
    <property type="evidence" value="ECO:0007669"/>
    <property type="project" value="TreeGrafter"/>
</dbReference>
<feature type="zinc finger region" description="C3H1-type" evidence="9">
    <location>
        <begin position="72"/>
        <end position="99"/>
    </location>
</feature>
<dbReference type="SMART" id="SM00356">
    <property type="entry name" value="ZnF_C3H1"/>
    <property type="match status" value="1"/>
</dbReference>
<dbReference type="Gene3D" id="4.10.1000.10">
    <property type="entry name" value="Zinc finger, CCCH-type"/>
    <property type="match status" value="1"/>
</dbReference>
<feature type="compositionally biased region" description="Polar residues" evidence="10">
    <location>
        <begin position="39"/>
        <end position="55"/>
    </location>
</feature>
<dbReference type="PROSITE" id="PS50103">
    <property type="entry name" value="ZF_C3H1"/>
    <property type="match status" value="1"/>
</dbReference>
<dbReference type="VEuPathDB" id="TriTrypDB:BSAL_22440"/>
<dbReference type="Pfam" id="PF05028">
    <property type="entry name" value="PARG_cat_C"/>
    <property type="match status" value="1"/>
</dbReference>
<evidence type="ECO:0000256" key="6">
    <source>
        <dbReference type="ARBA" id="ARBA00022833"/>
    </source>
</evidence>
<evidence type="ECO:0000313" key="13">
    <source>
        <dbReference type="Proteomes" id="UP000051952"/>
    </source>
</evidence>
<dbReference type="GO" id="GO:0005975">
    <property type="term" value="P:carbohydrate metabolic process"/>
    <property type="evidence" value="ECO:0007669"/>
    <property type="project" value="InterPro"/>
</dbReference>
<dbReference type="Pfam" id="PF18044">
    <property type="entry name" value="zf-CCCH_4"/>
    <property type="match status" value="1"/>
</dbReference>
<feature type="domain" description="C3H1-type" evidence="11">
    <location>
        <begin position="72"/>
        <end position="99"/>
    </location>
</feature>
<dbReference type="GO" id="GO:0006282">
    <property type="term" value="P:regulation of DNA repair"/>
    <property type="evidence" value="ECO:0007669"/>
    <property type="project" value="InterPro"/>
</dbReference>
<dbReference type="OrthoDB" id="1937899at2759"/>
<dbReference type="GO" id="GO:0005737">
    <property type="term" value="C:cytoplasm"/>
    <property type="evidence" value="ECO:0007669"/>
    <property type="project" value="TreeGrafter"/>
</dbReference>
<dbReference type="Proteomes" id="UP000051952">
    <property type="component" value="Unassembled WGS sequence"/>
</dbReference>
<feature type="binding site" evidence="8">
    <location>
        <position position="483"/>
    </location>
    <ligand>
        <name>substrate</name>
    </ligand>
</feature>
<dbReference type="GO" id="GO:0005634">
    <property type="term" value="C:nucleus"/>
    <property type="evidence" value="ECO:0007669"/>
    <property type="project" value="TreeGrafter"/>
</dbReference>
<feature type="region of interest" description="Disordered" evidence="10">
    <location>
        <begin position="1"/>
        <end position="72"/>
    </location>
</feature>
<sequence length="721" mass="78759">MGGSASYHPKLTTFWKKEGDLSSEGRGATPGEKRARESSAATMASTVPPRSTSSGAPAPSLPPVREDGDIGQRERVPCSYYANGSCRNGDRCRYLHAQHPTAVPRPREAARPTMTSSASPPVAALRTQCRYYASFGGCKLAAGTCPDLHYNDFGFGVLHVPWSMQNTFTGPTGKRLSHWHLISDQLCESNLLNSSELTEFLVDLLPPPPSGAMKHKVFPTDFQELVTVVDDIMSATESSHFFHHVLPFIKNMCLRCPSLFSSLPDGAIPILRQGVPGAVRLTEVQVLGLLSCSFLCLFPGRHRTFSDDQFLGNPELKKHVSKLGFVNFGSLFGFHQPQAQQKIRCFISYFETQYQRRKELGLEGGDTSAPTAGSSVMHIEIVRTVLGLECSNADNVFSLSKRPLSPVTITATGTIEDADGLLQADFANHVPGGGVLSRGCVQEEIRFAICPELLLSRLLCESLRDNEALIMNGAATFSKYTGYASTFQFAGHHVVPRPTAEEASRGIRNISVVAFDAVNYCQGNFQPVHQYLVPWQQRDMLKALAAFAGNRLSTLPSASSGAIATGNWGCGAFGGDVQLKLVQQWIAASLVNRPLRYFTFSNEVLCSEFAELEKVLRAKHCTVGDLYRTVVMYISSRTVIGEELTLQRRASSTVAAAPPVPLVTTIDDNDDAVLEDLLVLDEEATEDYLETGEELQVVGRVVSMRARPQTVMEYLTSQFTA</sequence>
<evidence type="ECO:0000256" key="10">
    <source>
        <dbReference type="SAM" id="MobiDB-lite"/>
    </source>
</evidence>
<evidence type="ECO:0000256" key="7">
    <source>
        <dbReference type="PIRSR" id="PIRSR607724-1"/>
    </source>
</evidence>
<dbReference type="InterPro" id="IPR048362">
    <property type="entry name" value="PARG_helical"/>
</dbReference>
<dbReference type="AlphaFoldDB" id="A0A0S4KND7"/>
<dbReference type="Pfam" id="PF20811">
    <property type="entry name" value="PARG_cat_N"/>
    <property type="match status" value="1"/>
</dbReference>
<dbReference type="GO" id="GO:0008270">
    <property type="term" value="F:zinc ion binding"/>
    <property type="evidence" value="ECO:0007669"/>
    <property type="project" value="UniProtKB-KW"/>
</dbReference>
<protein>
    <recommendedName>
        <fullName evidence="2">poly(ADP-ribose) glycohydrolase</fullName>
        <ecNumber evidence="2">3.2.1.143</ecNumber>
    </recommendedName>
</protein>
<feature type="binding site" evidence="8">
    <location>
        <position position="428"/>
    </location>
    <ligand>
        <name>substrate</name>
    </ligand>
</feature>
<evidence type="ECO:0000256" key="1">
    <source>
        <dbReference type="ARBA" id="ARBA00009545"/>
    </source>
</evidence>
<dbReference type="EC" id="3.2.1.143" evidence="2"/>
<dbReference type="PANTHER" id="PTHR12837:SF0">
    <property type="entry name" value="POLY(ADP-RIBOSE) GLYCOHYDROLASE"/>
    <property type="match status" value="1"/>
</dbReference>
<evidence type="ECO:0000259" key="11">
    <source>
        <dbReference type="PROSITE" id="PS50103"/>
    </source>
</evidence>
<gene>
    <name evidence="12" type="ORF">BSAL_22440</name>
</gene>
<feature type="active site" evidence="7">
    <location>
        <position position="443"/>
    </location>
</feature>
<evidence type="ECO:0000256" key="3">
    <source>
        <dbReference type="ARBA" id="ARBA00022723"/>
    </source>
</evidence>
<evidence type="ECO:0000256" key="2">
    <source>
        <dbReference type="ARBA" id="ARBA00012255"/>
    </source>
</evidence>
<feature type="active site" evidence="7">
    <location>
        <position position="425"/>
    </location>
</feature>
<evidence type="ECO:0000256" key="5">
    <source>
        <dbReference type="ARBA" id="ARBA00022801"/>
    </source>
</evidence>
<feature type="active site" evidence="7">
    <location>
        <position position="444"/>
    </location>
</feature>
<keyword evidence="4 9" id="KW-0863">Zinc-finger</keyword>
<evidence type="ECO:0000313" key="12">
    <source>
        <dbReference type="EMBL" id="CUI15060.1"/>
    </source>
</evidence>
<dbReference type="GO" id="GO:0004649">
    <property type="term" value="F:poly(ADP-ribose) glycohydrolase activity"/>
    <property type="evidence" value="ECO:0007669"/>
    <property type="project" value="UniProtKB-EC"/>
</dbReference>
<dbReference type="InterPro" id="IPR041367">
    <property type="entry name" value="Znf-CCCH_4"/>
</dbReference>
<dbReference type="GO" id="GO:0009225">
    <property type="term" value="P:nucleotide-sugar metabolic process"/>
    <property type="evidence" value="ECO:0007669"/>
    <property type="project" value="TreeGrafter"/>
</dbReference>
<comment type="similarity">
    <text evidence="1">Belongs to the poly(ADP-ribose) glycohydrolase family.</text>
</comment>
<evidence type="ECO:0000256" key="4">
    <source>
        <dbReference type="ARBA" id="ARBA00022771"/>
    </source>
</evidence>
<keyword evidence="3 9" id="KW-0479">Metal-binding</keyword>
<feature type="binding site" evidence="8">
    <location>
        <position position="442"/>
    </location>
    <ligand>
        <name>substrate</name>
    </ligand>
</feature>
<accession>A0A0S4KND7</accession>
<dbReference type="SUPFAM" id="SSF90229">
    <property type="entry name" value="CCCH zinc finger"/>
    <property type="match status" value="1"/>
</dbReference>
<evidence type="ECO:0000256" key="9">
    <source>
        <dbReference type="PROSITE-ProRule" id="PRU00723"/>
    </source>
</evidence>
<organism evidence="12 13">
    <name type="scientific">Bodo saltans</name>
    <name type="common">Flagellated protozoan</name>
    <dbReference type="NCBI Taxonomy" id="75058"/>
    <lineage>
        <taxon>Eukaryota</taxon>
        <taxon>Discoba</taxon>
        <taxon>Euglenozoa</taxon>
        <taxon>Kinetoplastea</taxon>
        <taxon>Metakinetoplastina</taxon>
        <taxon>Eubodonida</taxon>
        <taxon>Bodonidae</taxon>
        <taxon>Bodo</taxon>
    </lineage>
</organism>
<dbReference type="InterPro" id="IPR007724">
    <property type="entry name" value="Poly_GlycHdrlase"/>
</dbReference>
<proteinExistence type="inferred from homology"/>
<dbReference type="InterPro" id="IPR036855">
    <property type="entry name" value="Znf_CCCH_sf"/>
</dbReference>
<keyword evidence="5 12" id="KW-0378">Hydrolase</keyword>
<evidence type="ECO:0000256" key="8">
    <source>
        <dbReference type="PIRSR" id="PIRSR607724-2"/>
    </source>
</evidence>
<reference evidence="13" key="1">
    <citation type="submission" date="2015-09" db="EMBL/GenBank/DDBJ databases">
        <authorList>
            <consortium name="Pathogen Informatics"/>
        </authorList>
    </citation>
    <scope>NUCLEOTIDE SEQUENCE [LARGE SCALE GENOMIC DNA]</scope>
    <source>
        <strain evidence="13">Lake Konstanz</strain>
    </source>
</reference>
<dbReference type="InterPro" id="IPR000571">
    <property type="entry name" value="Znf_CCCH"/>
</dbReference>
<keyword evidence="13" id="KW-1185">Reference proteome</keyword>
<dbReference type="EMBL" id="CYKH01001752">
    <property type="protein sequence ID" value="CUI15060.1"/>
    <property type="molecule type" value="Genomic_DNA"/>
</dbReference>
<dbReference type="PANTHER" id="PTHR12837">
    <property type="entry name" value="POLY ADP-RIBOSE GLYCOHYDROLASE"/>
    <property type="match status" value="1"/>
</dbReference>
<dbReference type="OMA" id="IRCIAHY"/>